<dbReference type="PANTHER" id="PTHR47372:SF11">
    <property type="entry name" value="RE19971P"/>
    <property type="match status" value="1"/>
</dbReference>
<reference evidence="3 4" key="1">
    <citation type="submission" date="2018-12" db="EMBL/GenBank/DDBJ databases">
        <title>Draft genome sequence of Embleya hyalina NBRC 13850T.</title>
        <authorList>
            <person name="Komaki H."/>
            <person name="Hosoyama A."/>
            <person name="Kimura A."/>
            <person name="Ichikawa N."/>
            <person name="Tamura T."/>
        </authorList>
    </citation>
    <scope>NUCLEOTIDE SEQUENCE [LARGE SCALE GENOMIC DNA]</scope>
    <source>
        <strain evidence="3 4">NBRC 13850</strain>
    </source>
</reference>
<dbReference type="EMBL" id="BIFH01000015">
    <property type="protein sequence ID" value="GCD94078.1"/>
    <property type="molecule type" value="Genomic_DNA"/>
</dbReference>
<feature type="transmembrane region" description="Helical" evidence="1">
    <location>
        <begin position="560"/>
        <end position="582"/>
    </location>
</feature>
<keyword evidence="4" id="KW-1185">Reference proteome</keyword>
<protein>
    <recommendedName>
        <fullName evidence="2">Phage tail tape measure protein domain-containing protein</fullName>
    </recommendedName>
</protein>
<evidence type="ECO:0000313" key="3">
    <source>
        <dbReference type="EMBL" id="GCD94078.1"/>
    </source>
</evidence>
<proteinExistence type="predicted"/>
<organism evidence="3 4">
    <name type="scientific">Embleya hyalina</name>
    <dbReference type="NCBI Taxonomy" id="516124"/>
    <lineage>
        <taxon>Bacteria</taxon>
        <taxon>Bacillati</taxon>
        <taxon>Actinomycetota</taxon>
        <taxon>Actinomycetes</taxon>
        <taxon>Kitasatosporales</taxon>
        <taxon>Streptomycetaceae</taxon>
        <taxon>Embleya</taxon>
    </lineage>
</organism>
<dbReference type="AlphaFoldDB" id="A0A401YHM6"/>
<feature type="transmembrane region" description="Helical" evidence="1">
    <location>
        <begin position="651"/>
        <end position="679"/>
    </location>
</feature>
<dbReference type="RefSeq" id="WP_126636304.1">
    <property type="nucleotide sequence ID" value="NZ_BIFH01000015.1"/>
</dbReference>
<dbReference type="Pfam" id="PF10145">
    <property type="entry name" value="PhageMin_Tail"/>
    <property type="match status" value="1"/>
</dbReference>
<comment type="caution">
    <text evidence="3">The sequence shown here is derived from an EMBL/GenBank/DDBJ whole genome shotgun (WGS) entry which is preliminary data.</text>
</comment>
<evidence type="ECO:0000313" key="4">
    <source>
        <dbReference type="Proteomes" id="UP000286931"/>
    </source>
</evidence>
<name>A0A401YHM6_9ACTN</name>
<dbReference type="PANTHER" id="PTHR47372">
    <property type="entry name" value="DAUER UP-REGULATED-RELATED"/>
    <property type="match status" value="1"/>
</dbReference>
<accession>A0A401YHM6</accession>
<sequence length="902" mass="92510">MALNVGELVGFASLDTRDLDRGAGHVTAVMQGLAGDVTRTSEQAGTGAGQGLIGRLVDQIRAGAASAVQSLANVLAPGSTQAGNQAGDATAAALQAQLDAGARQAGASAGNALDASLTSGARQAGDQAGNAGGDALGNSLEAEADQAGDAAGEAASGGLKTKLVAGAAVAGVAAGAALFKGMSEAMDQEKANDVLAAELGASPEMAREFGGIAGHLFSRAYGENITEVNDALRGVWSQGLVDEDAAGADIERVTARAMDATTILREDIGKTTSTAGQMIKTGIAKNAEEAFDILVRGAQQGVNKSEDLLDTFNEYPTQFRKLGLDATTAMGLLSQGLKNGARDSDLVADALKEFSIRAIDGSKGASDAYKALGLDAEAMTAKIARGGPEASAGLQTVLDRLRAMKDPVEQNAAAVGLFGTQSEDLGKALYALDPSTAVAAMGDVAGAADRAGKTLHDNASTKIEAFKRKLTQAFVETLGDKVLPRAEDFARAMKDKFGPSVRDAGRWVRDDLMPVLRDIAGWLNDHVVPAAVTTGRVIKDDVVPALKDAKTWVENNKEPLLAVAGIITLFLLPAMVAAGVGATVSAATQVTAWVLTRTTATTSAITSAAAHWTTIAGWVAAGAAATWNAAVIVAGWVLMGTQALIRGAQMAAAWILAMGPIAWVTVAIIAIAALVIYYWDEIVAGTKRAWSWVTGSVAAAWQWIKDTVASGGRWVSDKTSDMASAVTGFFGSMVTGAQDKGRALVDWLRGLPGDMLRALGDLGRLLWDAGTKVMQGLLDGISSKVSAVKSLLSNITDMIPFSKGPPVKDAKLLTPNGKLIMAGLMRGIDSQTPALRAQLAGLTASMPSMAAPPPRIASVGGTTPVAADRTGPMVQINGGWHSGGESPDQLAAALDWQMRGRG</sequence>
<feature type="transmembrane region" description="Helical" evidence="1">
    <location>
        <begin position="618"/>
        <end position="639"/>
    </location>
</feature>
<evidence type="ECO:0000256" key="1">
    <source>
        <dbReference type="SAM" id="Phobius"/>
    </source>
</evidence>
<dbReference type="OrthoDB" id="3765294at2"/>
<dbReference type="Proteomes" id="UP000286931">
    <property type="component" value="Unassembled WGS sequence"/>
</dbReference>
<dbReference type="InterPro" id="IPR010090">
    <property type="entry name" value="Phage_tape_meas"/>
</dbReference>
<keyword evidence="1" id="KW-0812">Transmembrane</keyword>
<keyword evidence="1" id="KW-0472">Membrane</keyword>
<feature type="domain" description="Phage tail tape measure protein" evidence="2">
    <location>
        <begin position="220"/>
        <end position="419"/>
    </location>
</feature>
<keyword evidence="1" id="KW-1133">Transmembrane helix</keyword>
<evidence type="ECO:0000259" key="2">
    <source>
        <dbReference type="Pfam" id="PF10145"/>
    </source>
</evidence>
<gene>
    <name evidence="3" type="ORF">EHYA_01734</name>
</gene>